<dbReference type="Gene3D" id="3.30.70.2330">
    <property type="match status" value="1"/>
</dbReference>
<dbReference type="KEGG" id="ehl:EHLA_3315"/>
<reference evidence="5" key="1">
    <citation type="submission" date="2017-09" db="EMBL/GenBank/DDBJ databases">
        <authorList>
            <person name="Shetty A S."/>
        </authorList>
    </citation>
    <scope>NUCLEOTIDE SEQUENCE [LARGE SCALE GENOMIC DNA]</scope>
</reference>
<dbReference type="GO" id="GO:0008270">
    <property type="term" value="F:zinc ion binding"/>
    <property type="evidence" value="ECO:0007669"/>
    <property type="project" value="InterPro"/>
</dbReference>
<evidence type="ECO:0000256" key="1">
    <source>
        <dbReference type="ARBA" id="ARBA00022723"/>
    </source>
</evidence>
<dbReference type="Proteomes" id="UP000217549">
    <property type="component" value="Chromosome I"/>
</dbReference>
<dbReference type="RefSeq" id="WP_096241499.1">
    <property type="nucleotide sequence ID" value="NZ_LT907978.1"/>
</dbReference>
<organism evidence="4 5">
    <name type="scientific">Anaerobutyricum hallii</name>
    <dbReference type="NCBI Taxonomy" id="39488"/>
    <lineage>
        <taxon>Bacteria</taxon>
        <taxon>Bacillati</taxon>
        <taxon>Bacillota</taxon>
        <taxon>Clostridia</taxon>
        <taxon>Lachnospirales</taxon>
        <taxon>Lachnospiraceae</taxon>
        <taxon>Anaerobutyricum</taxon>
    </lineage>
</organism>
<dbReference type="GO" id="GO:0003676">
    <property type="term" value="F:nucleic acid binding"/>
    <property type="evidence" value="ECO:0007669"/>
    <property type="project" value="InterPro"/>
</dbReference>
<feature type="domain" description="HIRAN" evidence="3">
    <location>
        <begin position="4"/>
        <end position="67"/>
    </location>
</feature>
<dbReference type="EMBL" id="LT907978">
    <property type="protein sequence ID" value="SOB73863.1"/>
    <property type="molecule type" value="Genomic_DNA"/>
</dbReference>
<keyword evidence="2 4" id="KW-0378">Hydrolase</keyword>
<dbReference type="EC" id="3.6.1.-" evidence="4"/>
<dbReference type="Pfam" id="PF08797">
    <property type="entry name" value="HIRAN"/>
    <property type="match status" value="1"/>
</dbReference>
<keyword evidence="1" id="KW-0479">Metal-binding</keyword>
<evidence type="ECO:0000256" key="2">
    <source>
        <dbReference type="ARBA" id="ARBA00022801"/>
    </source>
</evidence>
<dbReference type="InterPro" id="IPR014905">
    <property type="entry name" value="HIRAN"/>
</dbReference>
<gene>
    <name evidence="4" type="ORF">EHLA_3315</name>
</gene>
<keyword evidence="5" id="KW-1185">Reference proteome</keyword>
<evidence type="ECO:0000313" key="4">
    <source>
        <dbReference type="EMBL" id="SOB73863.1"/>
    </source>
</evidence>
<name>A0A285PW37_9FIRM</name>
<dbReference type="AlphaFoldDB" id="A0A285PW37"/>
<evidence type="ECO:0000259" key="3">
    <source>
        <dbReference type="Pfam" id="PF08797"/>
    </source>
</evidence>
<sequence length="114" mass="12577">MSKIYFTLTGTKYYHGNEFLKPGMKLKLKKEPDNKFDKEAIVVKKEGLGEIGHVANSAHTVIGESMSAGRIYDKIGDTAKAKVVLVTPHGTICSLSKKSLIDNKHKKTEEAVDE</sequence>
<protein>
    <submittedName>
        <fullName evidence="4">HIRAN domain</fullName>
        <ecNumber evidence="4">3.6.1.-</ecNumber>
    </submittedName>
</protein>
<accession>A0A285PW37</accession>
<proteinExistence type="predicted"/>
<dbReference type="GO" id="GO:0016818">
    <property type="term" value="F:hydrolase activity, acting on acid anhydrides, in phosphorus-containing anhydrides"/>
    <property type="evidence" value="ECO:0007669"/>
    <property type="project" value="InterPro"/>
</dbReference>
<evidence type="ECO:0000313" key="5">
    <source>
        <dbReference type="Proteomes" id="UP000217549"/>
    </source>
</evidence>